<dbReference type="EMBL" id="JAUOPU010000008">
    <property type="protein sequence ID" value="MDO6542945.1"/>
    <property type="molecule type" value="Genomic_DNA"/>
</dbReference>
<dbReference type="RefSeq" id="WP_303499439.1">
    <property type="nucleotide sequence ID" value="NZ_JAUOPU010000008.1"/>
</dbReference>
<evidence type="ECO:0000256" key="1">
    <source>
        <dbReference type="SAM" id="Coils"/>
    </source>
</evidence>
<dbReference type="AlphaFoldDB" id="A0AAW7Y4J6"/>
<sequence length="61" mass="7158">MMEMKMLKRNISYMERELSEMKKELAMLEENDFQSKKLDTVFKPESLIASQLIASELSVVD</sequence>
<feature type="coiled-coil region" evidence="1">
    <location>
        <begin position="4"/>
        <end position="31"/>
    </location>
</feature>
<proteinExistence type="predicted"/>
<gene>
    <name evidence="2" type="ORF">Q4568_10390</name>
</gene>
<comment type="caution">
    <text evidence="2">The sequence shown here is derived from an EMBL/GenBank/DDBJ whole genome shotgun (WGS) entry which is preliminary data.</text>
</comment>
<evidence type="ECO:0000313" key="3">
    <source>
        <dbReference type="Proteomes" id="UP001170624"/>
    </source>
</evidence>
<evidence type="ECO:0000313" key="2">
    <source>
        <dbReference type="EMBL" id="MDO6542945.1"/>
    </source>
</evidence>
<organism evidence="2 3">
    <name type="scientific">Photobacterium sanguinicancri</name>
    <dbReference type="NCBI Taxonomy" id="875932"/>
    <lineage>
        <taxon>Bacteria</taxon>
        <taxon>Pseudomonadati</taxon>
        <taxon>Pseudomonadota</taxon>
        <taxon>Gammaproteobacteria</taxon>
        <taxon>Vibrionales</taxon>
        <taxon>Vibrionaceae</taxon>
        <taxon>Photobacterium</taxon>
    </lineage>
</organism>
<keyword evidence="1" id="KW-0175">Coiled coil</keyword>
<accession>A0AAW7Y4J6</accession>
<name>A0AAW7Y4J6_9GAMM</name>
<dbReference type="Proteomes" id="UP001170624">
    <property type="component" value="Unassembled WGS sequence"/>
</dbReference>
<reference evidence="2" key="1">
    <citation type="submission" date="2023-07" db="EMBL/GenBank/DDBJ databases">
        <title>Genome content predicts the carbon catabolic preferences of heterotrophic bacteria.</title>
        <authorList>
            <person name="Gralka M."/>
        </authorList>
    </citation>
    <scope>NUCLEOTIDE SEQUENCE</scope>
    <source>
        <strain evidence="2">G2M05</strain>
    </source>
</reference>
<protein>
    <submittedName>
        <fullName evidence="2">Uncharacterized protein</fullName>
    </submittedName>
</protein>